<protein>
    <recommendedName>
        <fullName evidence="4">WxL domain-containing protein</fullName>
    </recommendedName>
</protein>
<dbReference type="AlphaFoldDB" id="A0A0R1JFY8"/>
<reference evidence="2 3" key="1">
    <citation type="journal article" date="2015" name="Genome Announc.">
        <title>Expanding the biotechnology potential of lactobacilli through comparative genomics of 213 strains and associated genera.</title>
        <authorList>
            <person name="Sun Z."/>
            <person name="Harris H.M."/>
            <person name="McCann A."/>
            <person name="Guo C."/>
            <person name="Argimon S."/>
            <person name="Zhang W."/>
            <person name="Yang X."/>
            <person name="Jeffery I.B."/>
            <person name="Cooney J.C."/>
            <person name="Kagawa T.F."/>
            <person name="Liu W."/>
            <person name="Song Y."/>
            <person name="Salvetti E."/>
            <person name="Wrobel A."/>
            <person name="Rasinkangas P."/>
            <person name="Parkhill J."/>
            <person name="Rea M.C."/>
            <person name="O'Sullivan O."/>
            <person name="Ritari J."/>
            <person name="Douillard F.P."/>
            <person name="Paul Ross R."/>
            <person name="Yang R."/>
            <person name="Briner A.E."/>
            <person name="Felis G.E."/>
            <person name="de Vos W.M."/>
            <person name="Barrangou R."/>
            <person name="Klaenhammer T.R."/>
            <person name="Caufield P.W."/>
            <person name="Cui Y."/>
            <person name="Zhang H."/>
            <person name="O'Toole P.W."/>
        </authorList>
    </citation>
    <scope>NUCLEOTIDE SEQUENCE [LARGE SCALE GENOMIC DNA]</scope>
    <source>
        <strain evidence="2 3">JCM 17158</strain>
    </source>
</reference>
<dbReference type="Proteomes" id="UP000051804">
    <property type="component" value="Unassembled WGS sequence"/>
</dbReference>
<proteinExistence type="predicted"/>
<organism evidence="2 3">
    <name type="scientific">Lacticaseibacillus nasuensis JCM 17158</name>
    <dbReference type="NCBI Taxonomy" id="1291734"/>
    <lineage>
        <taxon>Bacteria</taxon>
        <taxon>Bacillati</taxon>
        <taxon>Bacillota</taxon>
        <taxon>Bacilli</taxon>
        <taxon>Lactobacillales</taxon>
        <taxon>Lactobacillaceae</taxon>
        <taxon>Lacticaseibacillus</taxon>
    </lineage>
</organism>
<dbReference type="PATRIC" id="fig|1291734.4.peg.713"/>
<sequence length="903" mass="93091">MVALLGFPLSHAQAAGSITPPSATAKPVTAGPNMLTPDGSIGSQGHYRNYLNWQSATAPQSAATQYAVLTPGQSVNTYVSFYKGGWAGNNFRTALAIGSGSASISSQYGGTTQAGGNQTNVTAITGSSGDENNIGYKLTAPSVTQPTWLYFQVQYRGTNIFGIGDWVGSTIFSVLVLPSNFNLTPTATPLFTFGTSTTMSAGASSTLPAGVTLNFTGSNTLPGAWTNAATFTATKSAAGSATGAYAFPQTVPYPSISGVTGTNYAASATGYFGTLADQTVYDGGNAEFKLQLPAGLIASDVKWYVGDKLQSTSGTTLDLNRVSKADYGDSQTIKAEMTVSKNGDGAFSLTATASAKLTINDSPLKLTTTQPLVFSGPDQPPAVTGSPTPGTTPLTLKLGATTPTLAQVSWTVNDPDLGSVVVDNGKPSFVAKDNAQGSAIITASYPDAGQTVYASTTIQVAHLASPATVAPGTDVKLAAPVSSGDAYSYQWTKYWQGNNTSFVPLPSETHQTLDLPNIQLSTDPVGDMMVKTAGKYGVIVTVNGHDVQSNIATIDVSEFRVTSNSDVIFSDSTHDPSTTSQTGIAGRYNGYNQSTGLSLTADNPDLATLVNSQLTANSTGATGVVTVTGKLVNYAGNFTDTRQITVAHLDSPAGQQLVGSTVTFTAPSSPSGATWTYQWEKRLAGQQTWTPIAGATGATYTTPGLQATDDGASYHVNIKLPNSYTATSNPATVSVLAGTLALKQVPSFTFGQPGTTPSVADLMNGTYNGSTTDVTAPDYSKVWLMPQAASYAMTLADGRQPAGQSYTVSLAAGQFKNADGTPISSQAGTAKLLLNMTWAGQPAVQQTVADDGQPVALFGSIPVSATTHELMTHITPALAINSSNQAKAGNYSSQLTWTLTTGP</sequence>
<dbReference type="Gene3D" id="2.60.40.10">
    <property type="entry name" value="Immunoglobulins"/>
    <property type="match status" value="1"/>
</dbReference>
<name>A0A0R1JFY8_9LACO</name>
<evidence type="ECO:0000313" key="2">
    <source>
        <dbReference type="EMBL" id="KRK69992.1"/>
    </source>
</evidence>
<dbReference type="Gene3D" id="2.60.40.2700">
    <property type="match status" value="1"/>
</dbReference>
<evidence type="ECO:0008006" key="4">
    <source>
        <dbReference type="Google" id="ProtNLM"/>
    </source>
</evidence>
<accession>A0A0R1JFY8</accession>
<keyword evidence="3" id="KW-1185">Reference proteome</keyword>
<evidence type="ECO:0000313" key="3">
    <source>
        <dbReference type="Proteomes" id="UP000051804"/>
    </source>
</evidence>
<dbReference type="InterPro" id="IPR013783">
    <property type="entry name" value="Ig-like_fold"/>
</dbReference>
<evidence type="ECO:0000256" key="1">
    <source>
        <dbReference type="SAM" id="MobiDB-lite"/>
    </source>
</evidence>
<comment type="caution">
    <text evidence="2">The sequence shown here is derived from an EMBL/GenBank/DDBJ whole genome shotgun (WGS) entry which is preliminary data.</text>
</comment>
<feature type="region of interest" description="Disordered" evidence="1">
    <location>
        <begin position="16"/>
        <end position="41"/>
    </location>
</feature>
<gene>
    <name evidence="2" type="ORF">FD02_GL000685</name>
</gene>
<dbReference type="EMBL" id="AZDJ01000035">
    <property type="protein sequence ID" value="KRK69992.1"/>
    <property type="molecule type" value="Genomic_DNA"/>
</dbReference>
<dbReference type="STRING" id="1291734.FD02_GL000685"/>